<accession>A0A413ZQX4</accession>
<reference evidence="4 5" key="1">
    <citation type="submission" date="2018-08" db="EMBL/GenBank/DDBJ databases">
        <title>A genome reference for cultivated species of the human gut microbiota.</title>
        <authorList>
            <person name="Zou Y."/>
            <person name="Xue W."/>
            <person name="Luo G."/>
        </authorList>
    </citation>
    <scope>NUCLEOTIDE SEQUENCE [LARGE SCALE GENOMIC DNA]</scope>
    <source>
        <strain evidence="4 5">AM36-9BH</strain>
    </source>
</reference>
<gene>
    <name evidence="4" type="ORF">DW853_09765</name>
</gene>
<dbReference type="RefSeq" id="WP_117899554.1">
    <property type="nucleotide sequence ID" value="NZ_QSHQ01000016.1"/>
</dbReference>
<dbReference type="CDD" id="cd00761">
    <property type="entry name" value="Glyco_tranf_GTA_type"/>
    <property type="match status" value="1"/>
</dbReference>
<keyword evidence="1" id="KW-0328">Glycosyltransferase</keyword>
<dbReference type="Gene3D" id="3.90.550.10">
    <property type="entry name" value="Spore Coat Polysaccharide Biosynthesis Protein SpsA, Chain A"/>
    <property type="match status" value="1"/>
</dbReference>
<dbReference type="SUPFAM" id="SSF53448">
    <property type="entry name" value="Nucleotide-diphospho-sugar transferases"/>
    <property type="match status" value="1"/>
</dbReference>
<dbReference type="Proteomes" id="UP000285305">
    <property type="component" value="Unassembled WGS sequence"/>
</dbReference>
<name>A0A413ZQX4_BACSE</name>
<keyword evidence="2 4" id="KW-0808">Transferase</keyword>
<evidence type="ECO:0000313" key="5">
    <source>
        <dbReference type="Proteomes" id="UP000285305"/>
    </source>
</evidence>
<dbReference type="InterPro" id="IPR029044">
    <property type="entry name" value="Nucleotide-diphossugar_trans"/>
</dbReference>
<evidence type="ECO:0000259" key="3">
    <source>
        <dbReference type="Pfam" id="PF00535"/>
    </source>
</evidence>
<dbReference type="GO" id="GO:0016758">
    <property type="term" value="F:hexosyltransferase activity"/>
    <property type="evidence" value="ECO:0007669"/>
    <property type="project" value="UniProtKB-ARBA"/>
</dbReference>
<dbReference type="AlphaFoldDB" id="A0A413ZQX4"/>
<evidence type="ECO:0000256" key="1">
    <source>
        <dbReference type="ARBA" id="ARBA00022676"/>
    </source>
</evidence>
<protein>
    <submittedName>
        <fullName evidence="4">Glycosyltransferase family 2 protein</fullName>
    </submittedName>
</protein>
<dbReference type="PANTHER" id="PTHR22916">
    <property type="entry name" value="GLYCOSYLTRANSFERASE"/>
    <property type="match status" value="1"/>
</dbReference>
<evidence type="ECO:0000256" key="2">
    <source>
        <dbReference type="ARBA" id="ARBA00022679"/>
    </source>
</evidence>
<comment type="caution">
    <text evidence="4">The sequence shown here is derived from an EMBL/GenBank/DDBJ whole genome shotgun (WGS) entry which is preliminary data.</text>
</comment>
<sequence length="332" mass="39195">MLKVSVIIPIYKVENFMERCARSLFEQTLTEEVEFIFVDDASLDCSVSIIHQCLNDYPERKNQTKILVHSQNKGLPSARNTGLQAATGKYVFHCDSDDYLDSGALEQMYEVAEQNRADMVWCDWYLSFAHSERYMKQPKYDSPVEVLKGMLGGAMKYNVWNKLVSRRLYTDNLINFPDGHGMGEDMTMICLAACAKRVCYLPQAFYHYVRQNEHGFTQVRQQAGINHRHLEDLKWNIERTANFVTQKWGSQMEKELAFFKLEAKFPFLISEDTERYALWQSWFPEANPYILQNHYISFRSRMLQYWASKKQFWVVRLYNQILMKLVYGVLYK</sequence>
<dbReference type="InterPro" id="IPR001173">
    <property type="entry name" value="Glyco_trans_2-like"/>
</dbReference>
<feature type="domain" description="Glycosyltransferase 2-like" evidence="3">
    <location>
        <begin position="5"/>
        <end position="174"/>
    </location>
</feature>
<organism evidence="4 5">
    <name type="scientific">Bacteroides stercoris</name>
    <dbReference type="NCBI Taxonomy" id="46506"/>
    <lineage>
        <taxon>Bacteria</taxon>
        <taxon>Pseudomonadati</taxon>
        <taxon>Bacteroidota</taxon>
        <taxon>Bacteroidia</taxon>
        <taxon>Bacteroidales</taxon>
        <taxon>Bacteroidaceae</taxon>
        <taxon>Bacteroides</taxon>
    </lineage>
</organism>
<dbReference type="EMBL" id="QSHQ01000016">
    <property type="protein sequence ID" value="RHC29204.1"/>
    <property type="molecule type" value="Genomic_DNA"/>
</dbReference>
<dbReference type="Pfam" id="PF00535">
    <property type="entry name" value="Glycos_transf_2"/>
    <property type="match status" value="1"/>
</dbReference>
<proteinExistence type="predicted"/>
<evidence type="ECO:0000313" key="4">
    <source>
        <dbReference type="EMBL" id="RHC29204.1"/>
    </source>
</evidence>
<dbReference type="PANTHER" id="PTHR22916:SF51">
    <property type="entry name" value="GLYCOSYLTRANSFERASE EPSH-RELATED"/>
    <property type="match status" value="1"/>
</dbReference>